<organism evidence="7 8">
    <name type="scientific">Oldenlandia corymbosa var. corymbosa</name>
    <dbReference type="NCBI Taxonomy" id="529605"/>
    <lineage>
        <taxon>Eukaryota</taxon>
        <taxon>Viridiplantae</taxon>
        <taxon>Streptophyta</taxon>
        <taxon>Embryophyta</taxon>
        <taxon>Tracheophyta</taxon>
        <taxon>Spermatophyta</taxon>
        <taxon>Magnoliopsida</taxon>
        <taxon>eudicotyledons</taxon>
        <taxon>Gunneridae</taxon>
        <taxon>Pentapetalae</taxon>
        <taxon>asterids</taxon>
        <taxon>lamiids</taxon>
        <taxon>Gentianales</taxon>
        <taxon>Rubiaceae</taxon>
        <taxon>Rubioideae</taxon>
        <taxon>Spermacoceae</taxon>
        <taxon>Hedyotis-Oldenlandia complex</taxon>
        <taxon>Oldenlandia</taxon>
    </lineage>
</organism>
<keyword evidence="4" id="KW-0560">Oxidoreductase</keyword>
<comment type="similarity">
    <text evidence="2">Belongs to the cytochrome P450 family.</text>
</comment>
<dbReference type="AlphaFoldDB" id="A0AAV1DMT2"/>
<keyword evidence="6" id="KW-0812">Transmembrane</keyword>
<dbReference type="Pfam" id="PF00067">
    <property type="entry name" value="p450"/>
    <property type="match status" value="1"/>
</dbReference>
<dbReference type="EMBL" id="OX459123">
    <property type="protein sequence ID" value="CAI9109205.1"/>
    <property type="molecule type" value="Genomic_DNA"/>
</dbReference>
<evidence type="ECO:0000313" key="8">
    <source>
        <dbReference type="Proteomes" id="UP001161247"/>
    </source>
</evidence>
<dbReference type="GO" id="GO:0016705">
    <property type="term" value="F:oxidoreductase activity, acting on paired donors, with incorporation or reduction of molecular oxygen"/>
    <property type="evidence" value="ECO:0007669"/>
    <property type="project" value="InterPro"/>
</dbReference>
<name>A0AAV1DMT2_OLDCO</name>
<evidence type="ECO:0000256" key="4">
    <source>
        <dbReference type="ARBA" id="ARBA00023002"/>
    </source>
</evidence>
<reference evidence="7" key="1">
    <citation type="submission" date="2023-03" db="EMBL/GenBank/DDBJ databases">
        <authorList>
            <person name="Julca I."/>
        </authorList>
    </citation>
    <scope>NUCLEOTIDE SEQUENCE</scope>
</reference>
<keyword evidence="8" id="KW-1185">Reference proteome</keyword>
<feature type="transmembrane region" description="Helical" evidence="6">
    <location>
        <begin position="6"/>
        <end position="23"/>
    </location>
</feature>
<dbReference type="Proteomes" id="UP001161247">
    <property type="component" value="Chromosome 6"/>
</dbReference>
<keyword evidence="5" id="KW-0408">Iron</keyword>
<dbReference type="InterPro" id="IPR036396">
    <property type="entry name" value="Cyt_P450_sf"/>
</dbReference>
<dbReference type="SUPFAM" id="SSF48264">
    <property type="entry name" value="Cytochrome P450"/>
    <property type="match status" value="1"/>
</dbReference>
<dbReference type="GO" id="GO:0020037">
    <property type="term" value="F:heme binding"/>
    <property type="evidence" value="ECO:0007669"/>
    <property type="project" value="InterPro"/>
</dbReference>
<sequence length="285" mass="32895">MAANSFIYIEILLAIIYFLYLICKLPIFRNIIHLFLNIHRIHDLCAKGLIPVLDHTAKQGSVLDLQDVFQRLTFDTTCKMVTGYDPECLSLDFPHVPFSEALDQAEEAIFWRHILPESALKFQRWLGFGTEKKLSQAWKILDQVIGKYISMKKEDLKNGTNSIKNDDSEGSDLLTSYINHNQGDEKTGFMKINNEDKFLRDTILNLMIAGRDTTSSALTWFIWLVTSHPVVLNKIREELTSADELKADDEEAQKKFRLFKVYKVIDADKKRSSQAKDEEELNESR</sequence>
<dbReference type="InterPro" id="IPR001128">
    <property type="entry name" value="Cyt_P450"/>
</dbReference>
<keyword evidence="6" id="KW-0472">Membrane</keyword>
<proteinExistence type="inferred from homology"/>
<dbReference type="Gene3D" id="1.10.630.10">
    <property type="entry name" value="Cytochrome P450"/>
    <property type="match status" value="1"/>
</dbReference>
<dbReference type="GO" id="GO:0005506">
    <property type="term" value="F:iron ion binding"/>
    <property type="evidence" value="ECO:0007669"/>
    <property type="project" value="InterPro"/>
</dbReference>
<dbReference type="PANTHER" id="PTHR24296">
    <property type="entry name" value="CYTOCHROME P450"/>
    <property type="match status" value="1"/>
</dbReference>
<comment type="cofactor">
    <cofactor evidence="1">
        <name>heme</name>
        <dbReference type="ChEBI" id="CHEBI:30413"/>
    </cofactor>
</comment>
<dbReference type="InterPro" id="IPR002401">
    <property type="entry name" value="Cyt_P450_E_grp-I"/>
</dbReference>
<evidence type="ECO:0000256" key="5">
    <source>
        <dbReference type="ARBA" id="ARBA00023004"/>
    </source>
</evidence>
<keyword evidence="6" id="KW-1133">Transmembrane helix</keyword>
<dbReference type="PRINTS" id="PR00463">
    <property type="entry name" value="EP450I"/>
</dbReference>
<evidence type="ECO:0000313" key="7">
    <source>
        <dbReference type="EMBL" id="CAI9109205.1"/>
    </source>
</evidence>
<accession>A0AAV1DMT2</accession>
<keyword evidence="3" id="KW-0479">Metal-binding</keyword>
<evidence type="ECO:0000256" key="6">
    <source>
        <dbReference type="SAM" id="Phobius"/>
    </source>
</evidence>
<gene>
    <name evidence="7" type="ORF">OLC1_LOCUS17150</name>
</gene>
<dbReference type="GO" id="GO:0004497">
    <property type="term" value="F:monooxygenase activity"/>
    <property type="evidence" value="ECO:0007669"/>
    <property type="project" value="InterPro"/>
</dbReference>
<evidence type="ECO:0000256" key="1">
    <source>
        <dbReference type="ARBA" id="ARBA00001971"/>
    </source>
</evidence>
<evidence type="ECO:0000256" key="3">
    <source>
        <dbReference type="ARBA" id="ARBA00022723"/>
    </source>
</evidence>
<protein>
    <submittedName>
        <fullName evidence="7">OLC1v1008980C1</fullName>
    </submittedName>
</protein>
<evidence type="ECO:0000256" key="2">
    <source>
        <dbReference type="ARBA" id="ARBA00010617"/>
    </source>
</evidence>